<evidence type="ECO:0000313" key="2">
    <source>
        <dbReference type="EMBL" id="SVA31163.1"/>
    </source>
</evidence>
<keyword evidence="1" id="KW-1133">Transmembrane helix</keyword>
<feature type="transmembrane region" description="Helical" evidence="1">
    <location>
        <begin position="399"/>
        <end position="419"/>
    </location>
</feature>
<dbReference type="AlphaFoldDB" id="A0A381UW41"/>
<protein>
    <recommendedName>
        <fullName evidence="3">Major facilitator superfamily (MFS) profile domain-containing protein</fullName>
    </recommendedName>
</protein>
<organism evidence="2">
    <name type="scientific">marine metagenome</name>
    <dbReference type="NCBI Taxonomy" id="408172"/>
    <lineage>
        <taxon>unclassified sequences</taxon>
        <taxon>metagenomes</taxon>
        <taxon>ecological metagenomes</taxon>
    </lineage>
</organism>
<feature type="transmembrane region" description="Helical" evidence="1">
    <location>
        <begin position="283"/>
        <end position="305"/>
    </location>
</feature>
<feature type="transmembrane region" description="Helical" evidence="1">
    <location>
        <begin position="203"/>
        <end position="224"/>
    </location>
</feature>
<feature type="transmembrane region" description="Helical" evidence="1">
    <location>
        <begin position="251"/>
        <end position="271"/>
    </location>
</feature>
<keyword evidence="1" id="KW-0472">Membrane</keyword>
<dbReference type="EMBL" id="UINC01007054">
    <property type="protein sequence ID" value="SVA31163.1"/>
    <property type="molecule type" value="Genomic_DNA"/>
</dbReference>
<dbReference type="Gene3D" id="1.20.1250.20">
    <property type="entry name" value="MFS general substrate transporter like domains"/>
    <property type="match status" value="1"/>
</dbReference>
<feature type="transmembrane region" description="Helical" evidence="1">
    <location>
        <begin position="91"/>
        <end position="119"/>
    </location>
</feature>
<feature type="non-terminal residue" evidence="2">
    <location>
        <position position="422"/>
    </location>
</feature>
<dbReference type="InterPro" id="IPR036259">
    <property type="entry name" value="MFS_trans_sf"/>
</dbReference>
<feature type="transmembrane region" description="Helical" evidence="1">
    <location>
        <begin position="7"/>
        <end position="25"/>
    </location>
</feature>
<evidence type="ECO:0000256" key="1">
    <source>
        <dbReference type="SAM" id="Phobius"/>
    </source>
</evidence>
<accession>A0A381UW41</accession>
<evidence type="ECO:0008006" key="3">
    <source>
        <dbReference type="Google" id="ProtNLM"/>
    </source>
</evidence>
<sequence length="422" mass="46602">MKRSRIVYFLFLFSGITALIYEVVWTRMLTLAFGHTVFSVSIVLASFMAGLGFGSYFSGHAINHIGGKKTQSDSSSLSKEFSEDLETSSPLLIYGWIEIALFLLCLVVSLILFKFSVIYSWFSFFVPESIVVQNIFKSFLAFILMFVPASLMGATLPIISQYYITDNIKLDARLGLLYGINTFGAALGCLLAGFFLIANFGVLQTVLAATVLNLFVGISAIRIYQESVESSRGLRFPHFTIPKISWEGDQWLWIVVSFVCGFTALSYEVLWTRLLIFSTSSTVYSFSMMLGVFLIGISLGSFLVVAVFRSSLNLRTVLILLQAGIGLYVIGSLYNMEQLLSTPWNGYNLQKPVFVFSRYFADSSALMLLPTIALGMSFPILIKMISGGHEHVGTGTGQIYGANTFGAILGSLITGFLFLPRL</sequence>
<feature type="transmembrane region" description="Helical" evidence="1">
    <location>
        <begin position="317"/>
        <end position="336"/>
    </location>
</feature>
<feature type="transmembrane region" description="Helical" evidence="1">
    <location>
        <begin position="356"/>
        <end position="378"/>
    </location>
</feature>
<gene>
    <name evidence="2" type="ORF">METZ01_LOCUS84017</name>
</gene>
<feature type="transmembrane region" description="Helical" evidence="1">
    <location>
        <begin position="176"/>
        <end position="197"/>
    </location>
</feature>
<feature type="transmembrane region" description="Helical" evidence="1">
    <location>
        <begin position="37"/>
        <end position="59"/>
    </location>
</feature>
<proteinExistence type="predicted"/>
<name>A0A381UW41_9ZZZZ</name>
<keyword evidence="1" id="KW-0812">Transmembrane</keyword>
<reference evidence="2" key="1">
    <citation type="submission" date="2018-05" db="EMBL/GenBank/DDBJ databases">
        <authorList>
            <person name="Lanie J.A."/>
            <person name="Ng W.-L."/>
            <person name="Kazmierczak K.M."/>
            <person name="Andrzejewski T.M."/>
            <person name="Davidsen T.M."/>
            <person name="Wayne K.J."/>
            <person name="Tettelin H."/>
            <person name="Glass J.I."/>
            <person name="Rusch D."/>
            <person name="Podicherti R."/>
            <person name="Tsui H.-C.T."/>
            <person name="Winkler M.E."/>
        </authorList>
    </citation>
    <scope>NUCLEOTIDE SEQUENCE</scope>
</reference>
<feature type="transmembrane region" description="Helical" evidence="1">
    <location>
        <begin position="139"/>
        <end position="164"/>
    </location>
</feature>
<dbReference type="SUPFAM" id="SSF103473">
    <property type="entry name" value="MFS general substrate transporter"/>
    <property type="match status" value="1"/>
</dbReference>